<dbReference type="PANTHER" id="PTHR11199:SF0">
    <property type="entry name" value="LD34181P-RELATED"/>
    <property type="match status" value="1"/>
</dbReference>
<dbReference type="AlphaFoldDB" id="A0AAV3R011"/>
<evidence type="ECO:0000256" key="5">
    <source>
        <dbReference type="ARBA" id="ARBA00022829"/>
    </source>
</evidence>
<dbReference type="Pfam" id="PF24571">
    <property type="entry name" value="HEAT_SCC3-SA"/>
    <property type="match status" value="1"/>
</dbReference>
<gene>
    <name evidence="17" type="ORF">LIER_23753</name>
</gene>
<dbReference type="InterPro" id="IPR020839">
    <property type="entry name" value="SCD"/>
</dbReference>
<dbReference type="GO" id="GO:0007059">
    <property type="term" value="P:chromosome segregation"/>
    <property type="evidence" value="ECO:0007669"/>
    <property type="project" value="UniProtKB-KW"/>
</dbReference>
<feature type="compositionally biased region" description="Basic residues" evidence="15">
    <location>
        <begin position="15"/>
        <end position="41"/>
    </location>
</feature>
<accession>A0AAV3R011</accession>
<dbReference type="GO" id="GO:0005634">
    <property type="term" value="C:nucleus"/>
    <property type="evidence" value="ECO:0007669"/>
    <property type="project" value="TreeGrafter"/>
</dbReference>
<reference evidence="17 18" key="1">
    <citation type="submission" date="2024-01" db="EMBL/GenBank/DDBJ databases">
        <title>The complete chloroplast genome sequence of Lithospermum erythrorhizon: insights into the phylogenetic relationship among Boraginaceae species and the maternal lineages of purple gromwells.</title>
        <authorList>
            <person name="Okada T."/>
            <person name="Watanabe K."/>
        </authorList>
    </citation>
    <scope>NUCLEOTIDE SEQUENCE [LARGE SCALE GENOMIC DNA]</scope>
</reference>
<dbReference type="SUPFAM" id="SSF48371">
    <property type="entry name" value="ARM repeat"/>
    <property type="match status" value="1"/>
</dbReference>
<protein>
    <recommendedName>
        <fullName evidence="11">Cohesin subunit SA-3</fullName>
    </recommendedName>
    <alternativeName>
        <fullName evidence="13">SCC3 homolog 3</fullName>
    </alternativeName>
    <alternativeName>
        <fullName evidence="12">Stromal antigen 3</fullName>
    </alternativeName>
    <alternativeName>
        <fullName evidence="14">Stromalin-3</fullName>
    </alternativeName>
</protein>
<keyword evidence="4" id="KW-0597">Phosphoprotein</keyword>
<keyword evidence="6" id="KW-0539">Nucleus</keyword>
<dbReference type="PROSITE" id="PS51425">
    <property type="entry name" value="SCD"/>
    <property type="match status" value="1"/>
</dbReference>
<evidence type="ECO:0000256" key="10">
    <source>
        <dbReference type="ARBA" id="ARBA00064253"/>
    </source>
</evidence>
<dbReference type="PANTHER" id="PTHR11199">
    <property type="entry name" value="STROMAL ANTIGEN"/>
    <property type="match status" value="1"/>
</dbReference>
<evidence type="ECO:0000256" key="1">
    <source>
        <dbReference type="ARBA" id="ARBA00004286"/>
    </source>
</evidence>
<dbReference type="InterPro" id="IPR056396">
    <property type="entry name" value="HEAT_SCC3-SA"/>
</dbReference>
<evidence type="ECO:0000256" key="13">
    <source>
        <dbReference type="ARBA" id="ARBA00081834"/>
    </source>
</evidence>
<evidence type="ECO:0000256" key="14">
    <source>
        <dbReference type="ARBA" id="ARBA00082975"/>
    </source>
</evidence>
<feature type="compositionally biased region" description="Acidic residues" evidence="15">
    <location>
        <begin position="1087"/>
        <end position="1101"/>
    </location>
</feature>
<dbReference type="InterPro" id="IPR013721">
    <property type="entry name" value="STAG"/>
</dbReference>
<dbReference type="Proteomes" id="UP001454036">
    <property type="component" value="Unassembled WGS sequence"/>
</dbReference>
<evidence type="ECO:0000256" key="7">
    <source>
        <dbReference type="ARBA" id="ARBA00023254"/>
    </source>
</evidence>
<evidence type="ECO:0000256" key="11">
    <source>
        <dbReference type="ARBA" id="ARBA00067279"/>
    </source>
</evidence>
<keyword evidence="18" id="KW-1185">Reference proteome</keyword>
<sequence length="1143" mass="130257">MEEEDIAPPETLVRRSTRPRAPIRGKKHKLPPQPPKNKKGASRLYDESDDAGDDFSDGIEEFRPMNKRNKTMKSSNIVLPGKITHETLIEIIKGSGKQIPQVVKRWVELYEKDPRHAMAELLSMLFEACGAKYQIPEEVLDETDVDDVVVALVNMARTGEVEDYQNSKKEFKNFKENLVSFWDHLVTECQTAALFDKNLFDKCIDYIIALSCTPPRVYRLVASLMGLQLVTSFINIAKVLSARRETTRRQLDAEKKKGSDGPRVESLDKTYNAAHEKITLLEEMMRKVFTGLFVHRYRDIDPDIRMSCIQSLGVWILLYPSLFLQDLYLKYLGWTLNDKSGGVRKASVLALQNLYEVDDNVGSLALFTERFYKRMLELADDIDIAVAVSAIGLVKQLLRHQLFPDEELGPLYDLLIDDPADIRRAVGELVYDHLIAQKFNTSQPSGDQLDSSEEHLSRISQILREFSTDPILSTYVIDDVWDYMGAMKDWKCIISMLLADNSSVEFGDLDATNLIRLLSASVKKAVGERIVPVTDNRKQYHTKAQRDMFENNRRDITLAMMKTYPQLLLKFMADKAKVSPLVEIILHMNLELYSLKRQEKSFKTVLQRMKEAFFKHGEKDALRSCVRAFNFCASESRGELKDFAVNLLKEVENDLIAKLKFVLQEVEDDDDEYSMLVNLKRLYELHLSRQLPIGSLYEDFSRNLQRFRSTDDEVSSFLLLNMYLHVSWCLHTIIQSDTVSEASVSSLLSKRDTLFEQLGYVMSTLPDSKDDGRSRSLLASWVCVILAELWVLFKNTDFASTKLKSLGYCPDVSTLQKFWGVCEKQLQISDETEDEDVVREYIEETNRDAVVIAAAKLVTTDTVPKDFLGSEIVSHLVMHGTSVSEIIKHLIAVLKKKGDISGIFLQALQRAYRRYLLVDSTSTEDLVAGKLFQECKDLAARLSGTFVGAARNKHRLEILNMVGEGIIYAFSNAPKHLSFLDGAILPFVSKLPTHDIVEILKDVEKRSENLDMDADPSRWRPYFTFVEMLREKYAKLDHTPVEKGQNGRRRGQPRKQQNLPGKRLFDEKSSSEEEDDSISGSDHDADGDAEEEEEEDKEEDTPLIHAMRSSKLRAMRISRDGNSGQTNIGDSSRATEDMAVSRT</sequence>
<evidence type="ECO:0000256" key="2">
    <source>
        <dbReference type="ARBA" id="ARBA00005486"/>
    </source>
</evidence>
<dbReference type="GO" id="GO:0000785">
    <property type="term" value="C:chromatin"/>
    <property type="evidence" value="ECO:0007669"/>
    <property type="project" value="TreeGrafter"/>
</dbReference>
<organism evidence="17 18">
    <name type="scientific">Lithospermum erythrorhizon</name>
    <name type="common">Purple gromwell</name>
    <name type="synonym">Lithospermum officinale var. erythrorhizon</name>
    <dbReference type="NCBI Taxonomy" id="34254"/>
    <lineage>
        <taxon>Eukaryota</taxon>
        <taxon>Viridiplantae</taxon>
        <taxon>Streptophyta</taxon>
        <taxon>Embryophyta</taxon>
        <taxon>Tracheophyta</taxon>
        <taxon>Spermatophyta</taxon>
        <taxon>Magnoliopsida</taxon>
        <taxon>eudicotyledons</taxon>
        <taxon>Gunneridae</taxon>
        <taxon>Pentapetalae</taxon>
        <taxon>asterids</taxon>
        <taxon>lamiids</taxon>
        <taxon>Boraginales</taxon>
        <taxon>Boraginaceae</taxon>
        <taxon>Boraginoideae</taxon>
        <taxon>Lithospermeae</taxon>
        <taxon>Lithospermum</taxon>
    </lineage>
</organism>
<keyword evidence="8" id="KW-0131">Cell cycle</keyword>
<evidence type="ECO:0000256" key="6">
    <source>
        <dbReference type="ARBA" id="ARBA00023242"/>
    </source>
</evidence>
<feature type="region of interest" description="Disordered" evidence="15">
    <location>
        <begin position="1037"/>
        <end position="1143"/>
    </location>
</feature>
<evidence type="ECO:0000256" key="4">
    <source>
        <dbReference type="ARBA" id="ARBA00022553"/>
    </source>
</evidence>
<comment type="function">
    <text evidence="9">Meiosis specific component of cohesin complex. The cohesin complex is required for the cohesion of sister chromatids after DNA replication. The cohesin complex apparently forms a large proteinaceous ring within which sister chromatids can be trapped. At anaphase, the complex is cleaved and dissociates from chromatin, allowing sister chromatids to segregate. The meiosis-specific cohesin complex probably replaces mitosis specific cohesin complex when it dissociates from chromatin during prophase I.</text>
</comment>
<dbReference type="InterPro" id="IPR016024">
    <property type="entry name" value="ARM-type_fold"/>
</dbReference>
<comment type="subunit">
    <text evidence="10">Component of the meiosis-specific cohesin complex, which also contains the SMC1 (SMC1A or SMC1B) and SMC3 heterodimer. Such complex likely contains RAD21, or the meiosis-specific related protein REC8. Interacts with CCDC79/TERB1; recruiting cohesin to telomeres to develop structural rigidity.</text>
</comment>
<keyword evidence="3" id="KW-0158">Chromosome</keyword>
<evidence type="ECO:0000256" key="15">
    <source>
        <dbReference type="SAM" id="MobiDB-lite"/>
    </source>
</evidence>
<evidence type="ECO:0000313" key="18">
    <source>
        <dbReference type="Proteomes" id="UP001454036"/>
    </source>
</evidence>
<comment type="subcellular location">
    <subcellularLocation>
        <location evidence="1">Chromosome</location>
    </subcellularLocation>
</comment>
<dbReference type="GO" id="GO:0003682">
    <property type="term" value="F:chromatin binding"/>
    <property type="evidence" value="ECO:0007669"/>
    <property type="project" value="TreeGrafter"/>
</dbReference>
<comment type="similarity">
    <text evidence="2">Belongs to the SCC3 family.</text>
</comment>
<proteinExistence type="inferred from homology"/>
<dbReference type="GO" id="GO:0008278">
    <property type="term" value="C:cohesin complex"/>
    <property type="evidence" value="ECO:0007669"/>
    <property type="project" value="TreeGrafter"/>
</dbReference>
<dbReference type="InterPro" id="IPR011989">
    <property type="entry name" value="ARM-like"/>
</dbReference>
<dbReference type="InterPro" id="IPR039662">
    <property type="entry name" value="Cohesin_Scc3/SA"/>
</dbReference>
<evidence type="ECO:0000256" key="3">
    <source>
        <dbReference type="ARBA" id="ARBA00022454"/>
    </source>
</evidence>
<evidence type="ECO:0000256" key="9">
    <source>
        <dbReference type="ARBA" id="ARBA00057292"/>
    </source>
</evidence>
<dbReference type="FunFam" id="1.25.10.10:FF:000449">
    <property type="entry name" value="Cohesin subunit SA-3"/>
    <property type="match status" value="1"/>
</dbReference>
<evidence type="ECO:0000256" key="12">
    <source>
        <dbReference type="ARBA" id="ARBA00077200"/>
    </source>
</evidence>
<keyword evidence="7" id="KW-0469">Meiosis</keyword>
<keyword evidence="5" id="KW-0159">Chromosome partition</keyword>
<dbReference type="GO" id="GO:0051321">
    <property type="term" value="P:meiotic cell cycle"/>
    <property type="evidence" value="ECO:0007669"/>
    <property type="project" value="UniProtKB-KW"/>
</dbReference>
<feature type="domain" description="SCD" evidence="16">
    <location>
        <begin position="293"/>
        <end position="378"/>
    </location>
</feature>
<evidence type="ECO:0000259" key="16">
    <source>
        <dbReference type="PROSITE" id="PS51425"/>
    </source>
</evidence>
<name>A0AAV3R011_LITER</name>
<feature type="region of interest" description="Disordered" evidence="15">
    <location>
        <begin position="1"/>
        <end position="61"/>
    </location>
</feature>
<feature type="compositionally biased region" description="Polar residues" evidence="15">
    <location>
        <begin position="1120"/>
        <end position="1132"/>
    </location>
</feature>
<comment type="caution">
    <text evidence="17">The sequence shown here is derived from an EMBL/GenBank/DDBJ whole genome shotgun (WGS) entry which is preliminary data.</text>
</comment>
<feature type="compositionally biased region" description="Acidic residues" evidence="15">
    <location>
        <begin position="47"/>
        <end position="59"/>
    </location>
</feature>
<dbReference type="Pfam" id="PF08514">
    <property type="entry name" value="STAG"/>
    <property type="match status" value="1"/>
</dbReference>
<dbReference type="Gene3D" id="1.25.10.10">
    <property type="entry name" value="Leucine-rich Repeat Variant"/>
    <property type="match status" value="1"/>
</dbReference>
<dbReference type="EMBL" id="BAABME010006760">
    <property type="protein sequence ID" value="GAA0169224.1"/>
    <property type="molecule type" value="Genomic_DNA"/>
</dbReference>
<evidence type="ECO:0000313" key="17">
    <source>
        <dbReference type="EMBL" id="GAA0169224.1"/>
    </source>
</evidence>
<dbReference type="Pfam" id="PF21581">
    <property type="entry name" value="SCD"/>
    <property type="match status" value="1"/>
</dbReference>
<evidence type="ECO:0000256" key="8">
    <source>
        <dbReference type="ARBA" id="ARBA00023306"/>
    </source>
</evidence>
<dbReference type="GO" id="GO:0007062">
    <property type="term" value="P:sister chromatid cohesion"/>
    <property type="evidence" value="ECO:0007669"/>
    <property type="project" value="UniProtKB-ARBA"/>
</dbReference>